<organism evidence="1 2">
    <name type="scientific">Peronospora matthiolae</name>
    <dbReference type="NCBI Taxonomy" id="2874970"/>
    <lineage>
        <taxon>Eukaryota</taxon>
        <taxon>Sar</taxon>
        <taxon>Stramenopiles</taxon>
        <taxon>Oomycota</taxon>
        <taxon>Peronosporomycetes</taxon>
        <taxon>Peronosporales</taxon>
        <taxon>Peronosporaceae</taxon>
        <taxon>Peronospora</taxon>
    </lineage>
</organism>
<protein>
    <recommendedName>
        <fullName evidence="3">Polyprotein</fullName>
    </recommendedName>
</protein>
<evidence type="ECO:0008006" key="3">
    <source>
        <dbReference type="Google" id="ProtNLM"/>
    </source>
</evidence>
<evidence type="ECO:0000313" key="1">
    <source>
        <dbReference type="EMBL" id="CAK7947242.1"/>
    </source>
</evidence>
<sequence length="76" mass="8558">MSMLMDNQAAIKMLQSEGSMASAKHVDVRMKFICDYAKKGIVKPEFVESKLMKADLLTKTLPAPRVAELRELFNLV</sequence>
<name>A0AAV1VLU6_9STRA</name>
<accession>A0AAV1VLU6</accession>
<reference evidence="1" key="1">
    <citation type="submission" date="2024-01" db="EMBL/GenBank/DDBJ databases">
        <authorList>
            <person name="Webb A."/>
        </authorList>
    </citation>
    <scope>NUCLEOTIDE SEQUENCE</scope>
    <source>
        <strain evidence="1">Pm1</strain>
    </source>
</reference>
<gene>
    <name evidence="1" type="ORF">PM001_LOCUS32392</name>
</gene>
<proteinExistence type="predicted"/>
<dbReference type="AlphaFoldDB" id="A0AAV1VLU6"/>
<evidence type="ECO:0000313" key="2">
    <source>
        <dbReference type="Proteomes" id="UP001162060"/>
    </source>
</evidence>
<dbReference type="CDD" id="cd09272">
    <property type="entry name" value="RNase_HI_RT_Ty1"/>
    <property type="match status" value="1"/>
</dbReference>
<dbReference type="EMBL" id="CAKLBY020000378">
    <property type="protein sequence ID" value="CAK7947242.1"/>
    <property type="molecule type" value="Genomic_DNA"/>
</dbReference>
<dbReference type="Proteomes" id="UP001162060">
    <property type="component" value="Unassembled WGS sequence"/>
</dbReference>
<comment type="caution">
    <text evidence="1">The sequence shown here is derived from an EMBL/GenBank/DDBJ whole genome shotgun (WGS) entry which is preliminary data.</text>
</comment>